<accession>A0AAV2F627</accession>
<name>A0AAV2F627_9ROSI</name>
<evidence type="ECO:0000313" key="2">
    <source>
        <dbReference type="Proteomes" id="UP001497516"/>
    </source>
</evidence>
<keyword evidence="2" id="KW-1185">Reference proteome</keyword>
<evidence type="ECO:0000313" key="1">
    <source>
        <dbReference type="EMBL" id="CAL1393160.1"/>
    </source>
</evidence>
<sequence>MVSNTSPFHILQCICLHWRIWKSRNKVIFEFYQPRVRSLADISTTRSLISQTLSSLPNPTTLLPNHPTTTWVQPPDDYLKINFDADVCATGCSFGLVVLGSDGYMVLAFGLHHQGIVNPSLAELLSIRDAFFIIT</sequence>
<reference evidence="1 2" key="1">
    <citation type="submission" date="2024-04" db="EMBL/GenBank/DDBJ databases">
        <authorList>
            <person name="Fracassetti M."/>
        </authorList>
    </citation>
    <scope>NUCLEOTIDE SEQUENCE [LARGE SCALE GENOMIC DNA]</scope>
</reference>
<gene>
    <name evidence="1" type="ORF">LTRI10_LOCUS33754</name>
</gene>
<dbReference type="Proteomes" id="UP001497516">
    <property type="component" value="Chromosome 6"/>
</dbReference>
<dbReference type="EMBL" id="OZ034819">
    <property type="protein sequence ID" value="CAL1393160.1"/>
    <property type="molecule type" value="Genomic_DNA"/>
</dbReference>
<dbReference type="AlphaFoldDB" id="A0AAV2F627"/>
<evidence type="ECO:0008006" key="3">
    <source>
        <dbReference type="Google" id="ProtNLM"/>
    </source>
</evidence>
<organism evidence="1 2">
    <name type="scientific">Linum trigynum</name>
    <dbReference type="NCBI Taxonomy" id="586398"/>
    <lineage>
        <taxon>Eukaryota</taxon>
        <taxon>Viridiplantae</taxon>
        <taxon>Streptophyta</taxon>
        <taxon>Embryophyta</taxon>
        <taxon>Tracheophyta</taxon>
        <taxon>Spermatophyta</taxon>
        <taxon>Magnoliopsida</taxon>
        <taxon>eudicotyledons</taxon>
        <taxon>Gunneridae</taxon>
        <taxon>Pentapetalae</taxon>
        <taxon>rosids</taxon>
        <taxon>fabids</taxon>
        <taxon>Malpighiales</taxon>
        <taxon>Linaceae</taxon>
        <taxon>Linum</taxon>
    </lineage>
</organism>
<protein>
    <recommendedName>
        <fullName evidence="3">RNase H type-1 domain-containing protein</fullName>
    </recommendedName>
</protein>
<proteinExistence type="predicted"/>